<dbReference type="Proteomes" id="UP000824091">
    <property type="component" value="Unassembled WGS sequence"/>
</dbReference>
<feature type="compositionally biased region" description="Polar residues" evidence="1">
    <location>
        <begin position="1"/>
        <end position="13"/>
    </location>
</feature>
<dbReference type="GO" id="GO:0051301">
    <property type="term" value="P:cell division"/>
    <property type="evidence" value="ECO:0007669"/>
    <property type="project" value="UniProtKB-KW"/>
</dbReference>
<keyword evidence="3" id="KW-0131">Cell cycle</keyword>
<feature type="transmembrane region" description="Helical" evidence="2">
    <location>
        <begin position="47"/>
        <end position="74"/>
    </location>
</feature>
<sequence length="156" mass="17616">MATANRAYTSEYTFNRAPERQPERVRRTRQRPQQAPQRQKKKARQTAVMTAPVLRALIIGTVALGILLIGIVVVNAQTADLQYSINQMRNENRTIQSEIDMLNMQISSNTGIEKLETFATDQIGMRYPQEGESILIYSGVSHDDSLADMIKAKAYE</sequence>
<gene>
    <name evidence="3" type="ORF">IAD16_05965</name>
</gene>
<keyword evidence="3" id="KW-0132">Cell division</keyword>
<evidence type="ECO:0000256" key="1">
    <source>
        <dbReference type="SAM" id="MobiDB-lite"/>
    </source>
</evidence>
<accession>A0A9D1L8K3</accession>
<protein>
    <submittedName>
        <fullName evidence="3">Cell division protein FtsL</fullName>
    </submittedName>
</protein>
<evidence type="ECO:0000256" key="2">
    <source>
        <dbReference type="SAM" id="Phobius"/>
    </source>
</evidence>
<evidence type="ECO:0000313" key="4">
    <source>
        <dbReference type="Proteomes" id="UP000824091"/>
    </source>
</evidence>
<dbReference type="AlphaFoldDB" id="A0A9D1L8K3"/>
<keyword evidence="2" id="KW-0812">Transmembrane</keyword>
<keyword evidence="2" id="KW-1133">Transmembrane helix</keyword>
<organism evidence="3 4">
    <name type="scientific">Candidatus Fimisoma avicola</name>
    <dbReference type="NCBI Taxonomy" id="2840826"/>
    <lineage>
        <taxon>Bacteria</taxon>
        <taxon>Bacillati</taxon>
        <taxon>Bacillota</taxon>
        <taxon>Clostridia</taxon>
        <taxon>Eubacteriales</taxon>
        <taxon>Candidatus Fimisoma</taxon>
    </lineage>
</organism>
<comment type="caution">
    <text evidence="3">The sequence shown here is derived from an EMBL/GenBank/DDBJ whole genome shotgun (WGS) entry which is preliminary data.</text>
</comment>
<reference evidence="3" key="2">
    <citation type="journal article" date="2021" name="PeerJ">
        <title>Extensive microbial diversity within the chicken gut microbiome revealed by metagenomics and culture.</title>
        <authorList>
            <person name="Gilroy R."/>
            <person name="Ravi A."/>
            <person name="Getino M."/>
            <person name="Pursley I."/>
            <person name="Horton D.L."/>
            <person name="Alikhan N.F."/>
            <person name="Baker D."/>
            <person name="Gharbi K."/>
            <person name="Hall N."/>
            <person name="Watson M."/>
            <person name="Adriaenssens E.M."/>
            <person name="Foster-Nyarko E."/>
            <person name="Jarju S."/>
            <person name="Secka A."/>
            <person name="Antonio M."/>
            <person name="Oren A."/>
            <person name="Chaudhuri R.R."/>
            <person name="La Ragione R."/>
            <person name="Hildebrand F."/>
            <person name="Pallen M.J."/>
        </authorList>
    </citation>
    <scope>NUCLEOTIDE SEQUENCE</scope>
    <source>
        <strain evidence="3">11300</strain>
    </source>
</reference>
<reference evidence="3" key="1">
    <citation type="submission" date="2020-10" db="EMBL/GenBank/DDBJ databases">
        <authorList>
            <person name="Gilroy R."/>
        </authorList>
    </citation>
    <scope>NUCLEOTIDE SEQUENCE</scope>
    <source>
        <strain evidence="3">11300</strain>
    </source>
</reference>
<proteinExistence type="predicted"/>
<name>A0A9D1L8K3_9FIRM</name>
<dbReference type="EMBL" id="DVMO01000088">
    <property type="protein sequence ID" value="HIU27906.1"/>
    <property type="molecule type" value="Genomic_DNA"/>
</dbReference>
<evidence type="ECO:0000313" key="3">
    <source>
        <dbReference type="EMBL" id="HIU27906.1"/>
    </source>
</evidence>
<feature type="region of interest" description="Disordered" evidence="1">
    <location>
        <begin position="1"/>
        <end position="46"/>
    </location>
</feature>
<keyword evidence="2" id="KW-0472">Membrane</keyword>